<evidence type="ECO:0000313" key="1">
    <source>
        <dbReference type="EMBL" id="KAI4344355.1"/>
    </source>
</evidence>
<name>A0ACB9P7G0_BAUVA</name>
<keyword evidence="2" id="KW-1185">Reference proteome</keyword>
<proteinExistence type="predicted"/>
<reference evidence="1 2" key="1">
    <citation type="journal article" date="2022" name="DNA Res.">
        <title>Chromosomal-level genome assembly of the orchid tree Bauhinia variegata (Leguminosae; Cercidoideae) supports the allotetraploid origin hypothesis of Bauhinia.</title>
        <authorList>
            <person name="Zhong Y."/>
            <person name="Chen Y."/>
            <person name="Zheng D."/>
            <person name="Pang J."/>
            <person name="Liu Y."/>
            <person name="Luo S."/>
            <person name="Meng S."/>
            <person name="Qian L."/>
            <person name="Wei D."/>
            <person name="Dai S."/>
            <person name="Zhou R."/>
        </authorList>
    </citation>
    <scope>NUCLEOTIDE SEQUENCE [LARGE SCALE GENOMIC DNA]</scope>
    <source>
        <strain evidence="1">BV-YZ2020</strain>
    </source>
</reference>
<comment type="caution">
    <text evidence="1">The sequence shown here is derived from an EMBL/GenBank/DDBJ whole genome shotgun (WGS) entry which is preliminary data.</text>
</comment>
<protein>
    <submittedName>
        <fullName evidence="1">Uncharacterized protein</fullName>
    </submittedName>
</protein>
<sequence>MDFNFNLSPSDAHPETMDFLSRAWCNFAVQALKPEPQDGSVIIIDNPMKQLEGSPKPHPTKMEKSARMDRADFSSFPPWKSNDVKSWIWMQQAMHPELDYNGFRKKWMPWNQMLLPLKSVSIKKWFKELRTRKKEEKRLQRAEVHAAISVAGVAAALAAIAAESSKKESNAEKEAAIASAAALVAAQCAKVAEAMGAKKEQLSTVLGSAMSGGPSASDILTLTAAAATSLRGAATLKARSGCNNRLNGGVPILPIQDNHDLDFDFEKGRSILAEGAQLYVKTPQGNCMVKSVSVVLNSEAKVILIMRKHNLLKSKKESIVLNLHAELYKDSEAEDADTCYLIVLTTSRGTFKLDMVDDFRRYKTWATTINQMLMLSTSLTKYDLQFY</sequence>
<dbReference type="EMBL" id="CM039430">
    <property type="protein sequence ID" value="KAI4344355.1"/>
    <property type="molecule type" value="Genomic_DNA"/>
</dbReference>
<gene>
    <name evidence="1" type="ORF">L6164_011590</name>
</gene>
<evidence type="ECO:0000313" key="2">
    <source>
        <dbReference type="Proteomes" id="UP000828941"/>
    </source>
</evidence>
<accession>A0ACB9P7G0</accession>
<dbReference type="Proteomes" id="UP000828941">
    <property type="component" value="Chromosome 5"/>
</dbReference>
<organism evidence="1 2">
    <name type="scientific">Bauhinia variegata</name>
    <name type="common">Purple orchid tree</name>
    <name type="synonym">Phanera variegata</name>
    <dbReference type="NCBI Taxonomy" id="167791"/>
    <lineage>
        <taxon>Eukaryota</taxon>
        <taxon>Viridiplantae</taxon>
        <taxon>Streptophyta</taxon>
        <taxon>Embryophyta</taxon>
        <taxon>Tracheophyta</taxon>
        <taxon>Spermatophyta</taxon>
        <taxon>Magnoliopsida</taxon>
        <taxon>eudicotyledons</taxon>
        <taxon>Gunneridae</taxon>
        <taxon>Pentapetalae</taxon>
        <taxon>rosids</taxon>
        <taxon>fabids</taxon>
        <taxon>Fabales</taxon>
        <taxon>Fabaceae</taxon>
        <taxon>Cercidoideae</taxon>
        <taxon>Cercideae</taxon>
        <taxon>Bauhiniinae</taxon>
        <taxon>Bauhinia</taxon>
    </lineage>
</organism>